<dbReference type="PANTHER" id="PTHR40448:SF1">
    <property type="entry name" value="TWO-COMPONENT SENSOR HISTIDINE KINASE"/>
    <property type="match status" value="1"/>
</dbReference>
<keyword evidence="1" id="KW-0472">Membrane</keyword>
<feature type="transmembrane region" description="Helical" evidence="1">
    <location>
        <begin position="56"/>
        <end position="75"/>
    </location>
</feature>
<dbReference type="Pfam" id="PF14501">
    <property type="entry name" value="HATPase_c_5"/>
    <property type="match status" value="1"/>
</dbReference>
<feature type="transmembrane region" description="Helical" evidence="1">
    <location>
        <begin position="6"/>
        <end position="26"/>
    </location>
</feature>
<feature type="transmembrane region" description="Helical" evidence="1">
    <location>
        <begin position="33"/>
        <end position="50"/>
    </location>
</feature>
<sequence>MDILSSLLGAFIETFLILMIGFYLIGLELKNRLIAVSIVSFYGSVLIIMLKSTLSLEIYLLILVLCLGILLALILNFNILHCLLLVFFGSLCLLIAESISFALILLISKPLNIQDHFLELHPLIKALPHWTLLMITYLFLKKKEIQIVKGKQLGKIPTIHLANLGIIGSLTLYFIWFYERHNEYIINYLSTGFFIGSTITISYLFKVGLNRNMAEIARKNEEQYEEDVKQYISLVESQRHDFIHHLLAAHGMLSEGNNEMCKNYLNEVLNEASVISEVLPLKSSATSGLLLAYKMKARQKGVTINYSILDNLAEIPCKTFETNRILGNLIQNAIEEAEKTIKKEVAIYIRKSKKSIQIEVSNYGDIVEFSNNIDKIFLRGFSTKDYTENQGAGLVNVYKIVEKYNGSIFPEIKNELIVFTVTIPIKVRVMKI</sequence>
<name>A0A6B3W2U6_9BACI</name>
<feature type="transmembrane region" description="Helical" evidence="1">
    <location>
        <begin position="161"/>
        <end position="178"/>
    </location>
</feature>
<dbReference type="SUPFAM" id="SSF55874">
    <property type="entry name" value="ATPase domain of HSP90 chaperone/DNA topoisomerase II/histidine kinase"/>
    <property type="match status" value="1"/>
</dbReference>
<dbReference type="InterPro" id="IPR036890">
    <property type="entry name" value="HATPase_C_sf"/>
</dbReference>
<protein>
    <submittedName>
        <fullName evidence="4">GHKL domain-containing protein</fullName>
    </submittedName>
</protein>
<dbReference type="SMART" id="SM00387">
    <property type="entry name" value="HATPase_c"/>
    <property type="match status" value="1"/>
</dbReference>
<dbReference type="Proteomes" id="UP000472971">
    <property type="component" value="Unassembled WGS sequence"/>
</dbReference>
<dbReference type="EMBL" id="JACEIO010000066">
    <property type="protein sequence ID" value="MBA4538705.1"/>
    <property type="molecule type" value="Genomic_DNA"/>
</dbReference>
<accession>A0A6B3W2U6</accession>
<feature type="transmembrane region" description="Helical" evidence="1">
    <location>
        <begin position="184"/>
        <end position="205"/>
    </location>
</feature>
<evidence type="ECO:0000313" key="6">
    <source>
        <dbReference type="Proteomes" id="UP000570010"/>
    </source>
</evidence>
<dbReference type="InterPro" id="IPR003594">
    <property type="entry name" value="HATPase_dom"/>
</dbReference>
<dbReference type="InterPro" id="IPR032834">
    <property type="entry name" value="NatK-like_C"/>
</dbReference>
<dbReference type="AlphaFoldDB" id="A0A6B3W2U6"/>
<organism evidence="4 5">
    <name type="scientific">Bacillus aquiflavi</name>
    <dbReference type="NCBI Taxonomy" id="2672567"/>
    <lineage>
        <taxon>Bacteria</taxon>
        <taxon>Bacillati</taxon>
        <taxon>Bacillota</taxon>
        <taxon>Bacilli</taxon>
        <taxon>Bacillales</taxon>
        <taxon>Bacillaceae</taxon>
        <taxon>Bacillus</taxon>
    </lineage>
</organism>
<gene>
    <name evidence="4" type="ORF">G4D64_16565</name>
    <name evidence="3" type="ORF">H1Z61_16625</name>
</gene>
<reference evidence="4 5" key="1">
    <citation type="submission" date="2020-02" db="EMBL/GenBank/DDBJ databases">
        <title>Bacillus aquiflavi sp. nov., isolated from yellow water of strong flavor Chinese baijiu in Yibin region of China.</title>
        <authorList>
            <person name="Xie J."/>
        </authorList>
    </citation>
    <scope>NUCLEOTIDE SEQUENCE [LARGE SCALE GENOMIC DNA]</scope>
    <source>
        <strain evidence="4 5">3H-10</strain>
    </source>
</reference>
<keyword evidence="5" id="KW-1185">Reference proteome</keyword>
<evidence type="ECO:0000313" key="5">
    <source>
        <dbReference type="Proteomes" id="UP000472971"/>
    </source>
</evidence>
<dbReference type="RefSeq" id="WP_163243466.1">
    <property type="nucleotide sequence ID" value="NZ_JAAIWN010000068.1"/>
</dbReference>
<dbReference type="Gene3D" id="1.10.287.130">
    <property type="match status" value="1"/>
</dbReference>
<evidence type="ECO:0000313" key="4">
    <source>
        <dbReference type="EMBL" id="NEY83065.1"/>
    </source>
</evidence>
<feature type="transmembrane region" description="Helical" evidence="1">
    <location>
        <begin position="82"/>
        <end position="108"/>
    </location>
</feature>
<dbReference type="EMBL" id="JAAIWN010000068">
    <property type="protein sequence ID" value="NEY83065.1"/>
    <property type="molecule type" value="Genomic_DNA"/>
</dbReference>
<keyword evidence="1" id="KW-0812">Transmembrane</keyword>
<reference evidence="3 6" key="2">
    <citation type="submission" date="2020-07" db="EMBL/GenBank/DDBJ databases">
        <authorList>
            <person name="Feng H."/>
        </authorList>
    </citation>
    <scope>NUCLEOTIDE SEQUENCE [LARGE SCALE GENOMIC DNA]</scope>
    <source>
        <strain evidence="6">s-12</strain>
        <strain evidence="3">S-12</strain>
    </source>
</reference>
<evidence type="ECO:0000259" key="2">
    <source>
        <dbReference type="SMART" id="SM00387"/>
    </source>
</evidence>
<feature type="domain" description="Histidine kinase/HSP90-like ATPase" evidence="2">
    <location>
        <begin position="317"/>
        <end position="427"/>
    </location>
</feature>
<keyword evidence="1" id="KW-1133">Transmembrane helix</keyword>
<dbReference type="Gene3D" id="3.30.565.10">
    <property type="entry name" value="Histidine kinase-like ATPase, C-terminal domain"/>
    <property type="match status" value="1"/>
</dbReference>
<evidence type="ECO:0000313" key="3">
    <source>
        <dbReference type="EMBL" id="MBA4538705.1"/>
    </source>
</evidence>
<feature type="transmembrane region" description="Helical" evidence="1">
    <location>
        <begin position="120"/>
        <end position="140"/>
    </location>
</feature>
<comment type="caution">
    <text evidence="4">The sequence shown here is derived from an EMBL/GenBank/DDBJ whole genome shotgun (WGS) entry which is preliminary data.</text>
</comment>
<proteinExistence type="predicted"/>
<dbReference type="Proteomes" id="UP000570010">
    <property type="component" value="Unassembled WGS sequence"/>
</dbReference>
<dbReference type="PANTHER" id="PTHR40448">
    <property type="entry name" value="TWO-COMPONENT SENSOR HISTIDINE KINASE"/>
    <property type="match status" value="1"/>
</dbReference>
<evidence type="ECO:0000256" key="1">
    <source>
        <dbReference type="SAM" id="Phobius"/>
    </source>
</evidence>
<dbReference type="GO" id="GO:0042802">
    <property type="term" value="F:identical protein binding"/>
    <property type="evidence" value="ECO:0007669"/>
    <property type="project" value="TreeGrafter"/>
</dbReference>